<proteinExistence type="predicted"/>
<dbReference type="STRING" id="75743.A0A401PFB6"/>
<evidence type="ECO:0000313" key="3">
    <source>
        <dbReference type="Proteomes" id="UP000288216"/>
    </source>
</evidence>
<dbReference type="GO" id="GO:0006366">
    <property type="term" value="P:transcription by RNA polymerase II"/>
    <property type="evidence" value="ECO:0007669"/>
    <property type="project" value="InterPro"/>
</dbReference>
<feature type="compositionally biased region" description="Low complexity" evidence="1">
    <location>
        <begin position="76"/>
        <end position="85"/>
    </location>
</feature>
<accession>A0A401PFB6</accession>
<dbReference type="GO" id="GO:0006384">
    <property type="term" value="P:transcription initiation at RNA polymerase III promoter"/>
    <property type="evidence" value="ECO:0007669"/>
    <property type="project" value="InterPro"/>
</dbReference>
<reference evidence="2 3" key="1">
    <citation type="journal article" date="2018" name="Nat. Ecol. Evol.">
        <title>Shark genomes provide insights into elasmobranch evolution and the origin of vertebrates.</title>
        <authorList>
            <person name="Hara Y"/>
            <person name="Yamaguchi K"/>
            <person name="Onimaru K"/>
            <person name="Kadota M"/>
            <person name="Koyanagi M"/>
            <person name="Keeley SD"/>
            <person name="Tatsumi K"/>
            <person name="Tanaka K"/>
            <person name="Motone F"/>
            <person name="Kageyama Y"/>
            <person name="Nozu R"/>
            <person name="Adachi N"/>
            <person name="Nishimura O"/>
            <person name="Nakagawa R"/>
            <person name="Tanegashima C"/>
            <person name="Kiyatake I"/>
            <person name="Matsumoto R"/>
            <person name="Murakumo K"/>
            <person name="Nishida K"/>
            <person name="Terakita A"/>
            <person name="Kuratani S"/>
            <person name="Sato K"/>
            <person name="Hyodo S Kuraku.S."/>
        </authorList>
    </citation>
    <scope>NUCLEOTIDE SEQUENCE [LARGE SCALE GENOMIC DNA]</scope>
</reference>
<dbReference type="PANTHER" id="PTHR15333">
    <property type="entry name" value="SNRNA-ACTIVATING PROTEIN COMPLEX SUBUNIT 5"/>
    <property type="match status" value="1"/>
</dbReference>
<feature type="region of interest" description="Disordered" evidence="1">
    <location>
        <begin position="42"/>
        <end position="106"/>
    </location>
</feature>
<evidence type="ECO:0000313" key="2">
    <source>
        <dbReference type="EMBL" id="GCB71811.1"/>
    </source>
</evidence>
<dbReference type="InterPro" id="IPR029138">
    <property type="entry name" value="SNAPC5"/>
</dbReference>
<dbReference type="GO" id="GO:0005634">
    <property type="term" value="C:nucleus"/>
    <property type="evidence" value="ECO:0007669"/>
    <property type="project" value="InterPro"/>
</dbReference>
<feature type="compositionally biased region" description="Acidic residues" evidence="1">
    <location>
        <begin position="94"/>
        <end position="106"/>
    </location>
</feature>
<dbReference type="PANTHER" id="PTHR15333:SF2">
    <property type="entry name" value="SNRNA-ACTIVATING PROTEIN COMPLEX SUBUNIT 5"/>
    <property type="match status" value="1"/>
</dbReference>
<dbReference type="OMA" id="MINSTAE"/>
<organism evidence="2 3">
    <name type="scientific">Scyliorhinus torazame</name>
    <name type="common">Cloudy catshark</name>
    <name type="synonym">Catulus torazame</name>
    <dbReference type="NCBI Taxonomy" id="75743"/>
    <lineage>
        <taxon>Eukaryota</taxon>
        <taxon>Metazoa</taxon>
        <taxon>Chordata</taxon>
        <taxon>Craniata</taxon>
        <taxon>Vertebrata</taxon>
        <taxon>Chondrichthyes</taxon>
        <taxon>Elasmobranchii</taxon>
        <taxon>Galeomorphii</taxon>
        <taxon>Galeoidea</taxon>
        <taxon>Carcharhiniformes</taxon>
        <taxon>Scyliorhinidae</taxon>
        <taxon>Scyliorhinus</taxon>
    </lineage>
</organism>
<keyword evidence="3" id="KW-1185">Reference proteome</keyword>
<dbReference type="OrthoDB" id="6158499at2759"/>
<sequence length="106" mass="12022">MLSRLQELKKEEEALLKIKTSLQDQLNRLKVEELALRSMINTKQGDAENGDSDNCGPASEPVESSMQIDDISVINQTQLQLTTLQSVRNLRPGDEEEEEEDEEYNS</sequence>
<evidence type="ECO:0000256" key="1">
    <source>
        <dbReference type="SAM" id="MobiDB-lite"/>
    </source>
</evidence>
<dbReference type="AlphaFoldDB" id="A0A401PFB6"/>
<gene>
    <name evidence="2" type="ORF">scyTo_0008936</name>
</gene>
<dbReference type="Proteomes" id="UP000288216">
    <property type="component" value="Unassembled WGS sequence"/>
</dbReference>
<protein>
    <recommendedName>
        <fullName evidence="4">snRNA-activating protein complex subunit 5</fullName>
    </recommendedName>
</protein>
<evidence type="ECO:0008006" key="4">
    <source>
        <dbReference type="Google" id="ProtNLM"/>
    </source>
</evidence>
<comment type="caution">
    <text evidence="2">The sequence shown here is derived from an EMBL/GenBank/DDBJ whole genome shotgun (WGS) entry which is preliminary data.</text>
</comment>
<dbReference type="EMBL" id="BFAA01003532">
    <property type="protein sequence ID" value="GCB71811.1"/>
    <property type="molecule type" value="Genomic_DNA"/>
</dbReference>
<dbReference type="Pfam" id="PF15497">
    <property type="entry name" value="SNAPC5"/>
    <property type="match status" value="1"/>
</dbReference>
<name>A0A401PFB6_SCYTO</name>